<reference evidence="1" key="1">
    <citation type="submission" date="2020-03" db="EMBL/GenBank/DDBJ databases">
        <title>Five strains of Vibrio campbellii isolated from Mariana Trench.</title>
        <authorList>
            <person name="Liang J."/>
            <person name="Zhang X.-H."/>
        </authorList>
    </citation>
    <scope>NUCLEOTIDE SEQUENCE</scope>
    <source>
        <strain evidence="1">LJC013</strain>
    </source>
</reference>
<evidence type="ECO:0000313" key="1">
    <source>
        <dbReference type="EMBL" id="UTZ32942.1"/>
    </source>
</evidence>
<dbReference type="RefSeq" id="WP_255903436.1">
    <property type="nucleotide sequence ID" value="NZ_CP050465.1"/>
</dbReference>
<gene>
    <name evidence="1" type="ORF">HB762_16475</name>
</gene>
<proteinExistence type="predicted"/>
<name>A0ABY5IH02_9VIBR</name>
<dbReference type="EMBL" id="CP050471">
    <property type="protein sequence ID" value="UTZ32942.1"/>
    <property type="molecule type" value="Genomic_DNA"/>
</dbReference>
<keyword evidence="2" id="KW-1185">Reference proteome</keyword>
<sequence>MSRFIKLENLEKFDNCSNRIVKVEPDLYINKYCGIRIFVRDDYFDDVLKLQDLIIEPSMISPSVGCTSDALEDYSEIIAEPLSALTAIDKKTFHGYVCVTKGNQFYISESLFKTLFMNDGVDILVD</sequence>
<evidence type="ECO:0000313" key="2">
    <source>
        <dbReference type="Proteomes" id="UP001059912"/>
    </source>
</evidence>
<dbReference type="Proteomes" id="UP001059912">
    <property type="component" value="Chromosome 2"/>
</dbReference>
<accession>A0ABY5IH02</accession>
<protein>
    <submittedName>
        <fullName evidence="1">Uncharacterized protein</fullName>
    </submittedName>
</protein>
<organism evidence="1 2">
    <name type="scientific">Vibrio campbellii</name>
    <dbReference type="NCBI Taxonomy" id="680"/>
    <lineage>
        <taxon>Bacteria</taxon>
        <taxon>Pseudomonadati</taxon>
        <taxon>Pseudomonadota</taxon>
        <taxon>Gammaproteobacteria</taxon>
        <taxon>Vibrionales</taxon>
        <taxon>Vibrionaceae</taxon>
        <taxon>Vibrio</taxon>
    </lineage>
</organism>